<dbReference type="AlphaFoldDB" id="A0A0P7ZAX4"/>
<reference evidence="1 2" key="1">
    <citation type="submission" date="2015-09" db="EMBL/GenBank/DDBJ databases">
        <title>A metagenomics-based metabolic model of nitrate-dependent anaerobic oxidation of methane by Methanoperedens-like archaea.</title>
        <authorList>
            <person name="Arshad A."/>
            <person name="Speth D.R."/>
            <person name="De Graaf R.M."/>
            <person name="Op Den Camp H.J."/>
            <person name="Jetten M.S."/>
            <person name="Welte C.U."/>
        </authorList>
    </citation>
    <scope>NUCLEOTIDE SEQUENCE [LARGE SCALE GENOMIC DNA]</scope>
</reference>
<comment type="caution">
    <text evidence="1">The sequence shown here is derived from an EMBL/GenBank/DDBJ whole genome shotgun (WGS) entry which is preliminary data.</text>
</comment>
<evidence type="ECO:0000313" key="1">
    <source>
        <dbReference type="EMBL" id="KPQ41694.1"/>
    </source>
</evidence>
<dbReference type="EMBL" id="LKCM01000311">
    <property type="protein sequence ID" value="KPQ41694.1"/>
    <property type="molecule type" value="Genomic_DNA"/>
</dbReference>
<name>A0A0P7ZAX4_9EURY</name>
<protein>
    <submittedName>
        <fullName evidence="1">Uncharacterized protein</fullName>
    </submittedName>
</protein>
<sequence>MNDKYRLDILQFYYELYKENPTDYGDYDHFIDIFNMNENELVGHVRYLYEKELLHCWCTKAIHEYGKPIQCKITAHGIDAIEHPELFAREVPLLNLIINSNINNSQIFQSQNIRIEDSFNRIYRAIEESKLDENSKKEVSDVVKELESEGKKKKPDIEKMKSLLDKARKIWSPIYDLLKPLIQEYIKRYLGLDS</sequence>
<dbReference type="Proteomes" id="UP000050360">
    <property type="component" value="Unassembled WGS sequence"/>
</dbReference>
<evidence type="ECO:0000313" key="2">
    <source>
        <dbReference type="Proteomes" id="UP000050360"/>
    </source>
</evidence>
<accession>A0A0P7ZAX4</accession>
<gene>
    <name evidence="1" type="ORF">MPEBLZ_03722</name>
</gene>
<proteinExistence type="predicted"/>
<organism evidence="1 2">
    <name type="scientific">Candidatus Methanoperedens nitratireducens</name>
    <dbReference type="NCBI Taxonomy" id="1392998"/>
    <lineage>
        <taxon>Archaea</taxon>
        <taxon>Methanobacteriati</taxon>
        <taxon>Methanobacteriota</taxon>
        <taxon>Stenosarchaea group</taxon>
        <taxon>Methanomicrobia</taxon>
        <taxon>Methanosarcinales</taxon>
        <taxon>ANME-2 cluster</taxon>
        <taxon>Candidatus Methanoperedentaceae</taxon>
        <taxon>Candidatus Methanoperedens</taxon>
    </lineage>
</organism>